<dbReference type="PANTHER" id="PTHR34512:SF30">
    <property type="entry name" value="OUTER MEMBRANE PROTEIN ASSEMBLY FACTOR BAMB"/>
    <property type="match status" value="1"/>
</dbReference>
<comment type="caution">
    <text evidence="1">The sequence shown here is derived from an EMBL/GenBank/DDBJ whole genome shotgun (WGS) entry which is preliminary data.</text>
</comment>
<dbReference type="AlphaFoldDB" id="A0A062VBD3"/>
<dbReference type="Pfam" id="PF18975">
    <property type="entry name" value="DUF5711"/>
    <property type="match status" value="2"/>
</dbReference>
<dbReference type="RefSeq" id="WP_048088199.1">
    <property type="nucleotide sequence ID" value="NZ_JMIY01000001.1"/>
</dbReference>
<protein>
    <recommendedName>
        <fullName evidence="3">WD40 repeat-containing protein</fullName>
    </recommendedName>
</protein>
<dbReference type="SMART" id="SM00564">
    <property type="entry name" value="PQQ"/>
    <property type="match status" value="3"/>
</dbReference>
<evidence type="ECO:0008006" key="3">
    <source>
        <dbReference type="Google" id="ProtNLM"/>
    </source>
</evidence>
<organism evidence="1 2">
    <name type="scientific">Candidatus Methanoperedens nitratireducens</name>
    <dbReference type="NCBI Taxonomy" id="1392998"/>
    <lineage>
        <taxon>Archaea</taxon>
        <taxon>Methanobacteriati</taxon>
        <taxon>Methanobacteriota</taxon>
        <taxon>Stenosarchaea group</taxon>
        <taxon>Methanomicrobia</taxon>
        <taxon>Methanosarcinales</taxon>
        <taxon>ANME-2 cluster</taxon>
        <taxon>Candidatus Methanoperedentaceae</taxon>
        <taxon>Candidatus Methanoperedens</taxon>
    </lineage>
</organism>
<dbReference type="PANTHER" id="PTHR34512">
    <property type="entry name" value="CELL SURFACE PROTEIN"/>
    <property type="match status" value="1"/>
</dbReference>
<name>A0A062VBD3_9EURY</name>
<dbReference type="Proteomes" id="UP000027153">
    <property type="component" value="Unassembled WGS sequence"/>
</dbReference>
<reference evidence="1 2" key="1">
    <citation type="journal article" date="2013" name="Nature">
        <title>Anaerobic oxidation of methane coupled to nitrate reduction in a novel archaeal lineage.</title>
        <authorList>
            <person name="Haroon M.F."/>
            <person name="Hu S."/>
            <person name="Shi Y."/>
            <person name="Imelfort M."/>
            <person name="Keller J."/>
            <person name="Hugenholtz P."/>
            <person name="Yuan Z."/>
            <person name="Tyson G.W."/>
        </authorList>
    </citation>
    <scope>NUCLEOTIDE SEQUENCE [LARGE SCALE GENOMIC DNA]</scope>
    <source>
        <strain evidence="1 2">ANME-2d</strain>
    </source>
</reference>
<sequence>MELFEKDKAVALNEKIDNYVTLLWRYDINTILCECSFNYVSISLSPDSIIAAVMSVAEGGNKVYFFNRQGKRLFKSNDSRFSISSDGSYIVSEGYEFFSLSFKVVCFNRVGSILWSYKLKYISSISISSNSLYIVVEGHDTVYFFNRDGELLWSYKMIGWAHSISISSDGSCIAAGSYDRKTKNGKVYFFNKDGTLLWHYNFTYRIQTISVSSDGSYIAIAVGSKGIFEFSVNPLQKLSRLLMKKTSDEDKPEYNEVYFFNQEGILLWSHKIDYKIYNVMVSTDGSFVTVKGHDKICFFNREGKQLWSHKIDDPFHGVSFSSDCSYIAIKDKDTVYFFNREGIQLWNHTIDSPIRCVFVSSDGLYIAVDSLDMIYFFNREGYLLWSYKIDRLRGVSVSSDGLHIAAWKSDKVYFFKIRV</sequence>
<dbReference type="EMBL" id="JMIY01000001">
    <property type="protein sequence ID" value="KCZ72984.1"/>
    <property type="molecule type" value="Genomic_DNA"/>
</dbReference>
<gene>
    <name evidence="1" type="ORF">ANME2D_00043</name>
</gene>
<keyword evidence="2" id="KW-1185">Reference proteome</keyword>
<proteinExistence type="predicted"/>
<dbReference type="InterPro" id="IPR043765">
    <property type="entry name" value="DUF5711"/>
</dbReference>
<evidence type="ECO:0000313" key="1">
    <source>
        <dbReference type="EMBL" id="KCZ72984.1"/>
    </source>
</evidence>
<dbReference type="SUPFAM" id="SSF50998">
    <property type="entry name" value="Quinoprotein alcohol dehydrogenase-like"/>
    <property type="match status" value="1"/>
</dbReference>
<dbReference type="OrthoDB" id="145878at2157"/>
<dbReference type="InterPro" id="IPR015943">
    <property type="entry name" value="WD40/YVTN_repeat-like_dom_sf"/>
</dbReference>
<dbReference type="InterPro" id="IPR011047">
    <property type="entry name" value="Quinoprotein_ADH-like_sf"/>
</dbReference>
<accession>A0A062VBD3</accession>
<dbReference type="Gene3D" id="2.130.10.10">
    <property type="entry name" value="YVTN repeat-like/Quinoprotein amine dehydrogenase"/>
    <property type="match status" value="2"/>
</dbReference>
<evidence type="ECO:0000313" key="2">
    <source>
        <dbReference type="Proteomes" id="UP000027153"/>
    </source>
</evidence>
<dbReference type="InterPro" id="IPR018391">
    <property type="entry name" value="PQQ_b-propeller_rpt"/>
</dbReference>